<keyword evidence="3" id="KW-1185">Reference proteome</keyword>
<dbReference type="AlphaFoldDB" id="A0A1R2AYT4"/>
<comment type="caution">
    <text evidence="2">The sequence shown here is derived from an EMBL/GenBank/DDBJ whole genome shotgun (WGS) entry which is preliminary data.</text>
</comment>
<protein>
    <submittedName>
        <fullName evidence="2">Uncharacterized protein</fullName>
    </submittedName>
</protein>
<sequence>MTSKIPPKPRETARQTYYTKGETDDIINPNLVKAHISEPFTAATVLQRNPSHYEEISIKPRAQFIRTGGYTPGLYSGRCEQQISKPKLLSPLTSLSEAKILKKREFSDLAAKPTFLCAKTVTQTDFNSQNDIKNHGQIPVSENWVYQTRLQPLPSDPNRDIFAHSKDAPDWFKVTEGVNVKDHNIEKSQGFDGTLTVLSRISGWITVSPHSKNRQKRLGRYGPFDKSKKGNNFQNVSDLAPAWMQTQFSRNEETEFKNQLAPVNVRQENKRVFLIEKTEGLKSAFSVGDFKHNVMTADEARGSIAGLSDVQRRMFEWKEDVGKQNYDKPVAGKIGSRF</sequence>
<dbReference type="Proteomes" id="UP000187209">
    <property type="component" value="Unassembled WGS sequence"/>
</dbReference>
<reference evidence="2 3" key="1">
    <citation type="submission" date="2016-11" db="EMBL/GenBank/DDBJ databases">
        <title>The macronuclear genome of Stentor coeruleus: a giant cell with tiny introns.</title>
        <authorList>
            <person name="Slabodnick M."/>
            <person name="Ruby J.G."/>
            <person name="Reiff S.B."/>
            <person name="Swart E.C."/>
            <person name="Gosai S."/>
            <person name="Prabakaran S."/>
            <person name="Witkowska E."/>
            <person name="Larue G.E."/>
            <person name="Fisher S."/>
            <person name="Freeman R.M."/>
            <person name="Gunawardena J."/>
            <person name="Chu W."/>
            <person name="Stover N.A."/>
            <person name="Gregory B.D."/>
            <person name="Nowacki M."/>
            <person name="Derisi J."/>
            <person name="Roy S.W."/>
            <person name="Marshall W.F."/>
            <person name="Sood P."/>
        </authorList>
    </citation>
    <scope>NUCLEOTIDE SEQUENCE [LARGE SCALE GENOMIC DNA]</scope>
    <source>
        <strain evidence="2">WM001</strain>
    </source>
</reference>
<organism evidence="2 3">
    <name type="scientific">Stentor coeruleus</name>
    <dbReference type="NCBI Taxonomy" id="5963"/>
    <lineage>
        <taxon>Eukaryota</taxon>
        <taxon>Sar</taxon>
        <taxon>Alveolata</taxon>
        <taxon>Ciliophora</taxon>
        <taxon>Postciliodesmatophora</taxon>
        <taxon>Heterotrichea</taxon>
        <taxon>Heterotrichida</taxon>
        <taxon>Stentoridae</taxon>
        <taxon>Stentor</taxon>
    </lineage>
</organism>
<evidence type="ECO:0000256" key="1">
    <source>
        <dbReference type="SAM" id="MobiDB-lite"/>
    </source>
</evidence>
<dbReference type="OrthoDB" id="323661at2759"/>
<accession>A0A1R2AYT4</accession>
<gene>
    <name evidence="2" type="ORF">SteCoe_32531</name>
</gene>
<proteinExistence type="predicted"/>
<evidence type="ECO:0000313" key="3">
    <source>
        <dbReference type="Proteomes" id="UP000187209"/>
    </source>
</evidence>
<dbReference type="EMBL" id="MPUH01001170">
    <property type="protein sequence ID" value="OMJ69678.1"/>
    <property type="molecule type" value="Genomic_DNA"/>
</dbReference>
<name>A0A1R2AYT4_9CILI</name>
<evidence type="ECO:0000313" key="2">
    <source>
        <dbReference type="EMBL" id="OMJ69678.1"/>
    </source>
</evidence>
<feature type="region of interest" description="Disordered" evidence="1">
    <location>
        <begin position="212"/>
        <end position="231"/>
    </location>
</feature>